<feature type="domain" description="DUF7577" evidence="1">
    <location>
        <begin position="67"/>
        <end position="90"/>
    </location>
</feature>
<evidence type="ECO:0000313" key="3">
    <source>
        <dbReference type="Proteomes" id="UP001500420"/>
    </source>
</evidence>
<dbReference type="AlphaFoldDB" id="A0AAV3TE57"/>
<evidence type="ECO:0000313" key="2">
    <source>
        <dbReference type="EMBL" id="GAA0681091.1"/>
    </source>
</evidence>
<organism evidence="2 3">
    <name type="scientific">Natronoarchaeum mannanilyticum</name>
    <dbReference type="NCBI Taxonomy" id="926360"/>
    <lineage>
        <taxon>Archaea</taxon>
        <taxon>Methanobacteriati</taxon>
        <taxon>Methanobacteriota</taxon>
        <taxon>Stenosarchaea group</taxon>
        <taxon>Halobacteria</taxon>
        <taxon>Halobacteriales</taxon>
        <taxon>Natronoarchaeaceae</taxon>
    </lineage>
</organism>
<name>A0AAV3TE57_9EURY</name>
<gene>
    <name evidence="2" type="ORF">GCM10009020_32620</name>
</gene>
<dbReference type="InterPro" id="IPR055999">
    <property type="entry name" value="DUF7577"/>
</dbReference>
<evidence type="ECO:0000259" key="1">
    <source>
        <dbReference type="Pfam" id="PF24463"/>
    </source>
</evidence>
<accession>A0AAV3TE57</accession>
<dbReference type="EMBL" id="BAAADV010000007">
    <property type="protein sequence ID" value="GAA0681091.1"/>
    <property type="molecule type" value="Genomic_DNA"/>
</dbReference>
<protein>
    <recommendedName>
        <fullName evidence="1">DUF7577 domain-containing protein</fullName>
    </recommendedName>
</protein>
<reference evidence="2 3" key="1">
    <citation type="journal article" date="2019" name="Int. J. Syst. Evol. Microbiol.">
        <title>The Global Catalogue of Microorganisms (GCM) 10K type strain sequencing project: providing services to taxonomists for standard genome sequencing and annotation.</title>
        <authorList>
            <consortium name="The Broad Institute Genomics Platform"/>
            <consortium name="The Broad Institute Genome Sequencing Center for Infectious Disease"/>
            <person name="Wu L."/>
            <person name="Ma J."/>
        </authorList>
    </citation>
    <scope>NUCLEOTIDE SEQUENCE [LARGE SCALE GENOMIC DNA]</scope>
    <source>
        <strain evidence="2 3">JCM 16328</strain>
    </source>
</reference>
<keyword evidence="3" id="KW-1185">Reference proteome</keyword>
<comment type="caution">
    <text evidence="2">The sequence shown here is derived from an EMBL/GenBank/DDBJ whole genome shotgun (WGS) entry which is preliminary data.</text>
</comment>
<dbReference type="Pfam" id="PF24463">
    <property type="entry name" value="DUF7577"/>
    <property type="match status" value="1"/>
</dbReference>
<dbReference type="RefSeq" id="WP_343775238.1">
    <property type="nucleotide sequence ID" value="NZ_BAAADV010000007.1"/>
</dbReference>
<dbReference type="Proteomes" id="UP001500420">
    <property type="component" value="Unassembled WGS sequence"/>
</dbReference>
<proteinExistence type="predicted"/>
<sequence length="91" mass="9812">MDGALMGAGFFLLVLAGNSLLRSDERVEVTKGVDELTRPADLRAQLHPAVRDVVREVTAHHERADGQCDSCGAENEPFATYCRSCAARLGP</sequence>